<dbReference type="EMBL" id="SEOQ01001591">
    <property type="protein sequence ID" value="TFY51167.1"/>
    <property type="molecule type" value="Genomic_DNA"/>
</dbReference>
<evidence type="ECO:0008006" key="4">
    <source>
        <dbReference type="Google" id="ProtNLM"/>
    </source>
</evidence>
<keyword evidence="3" id="KW-1185">Reference proteome</keyword>
<feature type="region of interest" description="Disordered" evidence="1">
    <location>
        <begin position="405"/>
        <end position="427"/>
    </location>
</feature>
<protein>
    <recommendedName>
        <fullName evidence="4">F-box domain-containing protein</fullName>
    </recommendedName>
</protein>
<dbReference type="AlphaFoldDB" id="A0A4Y9XP77"/>
<evidence type="ECO:0000256" key="1">
    <source>
        <dbReference type="SAM" id="MobiDB-lite"/>
    </source>
</evidence>
<comment type="caution">
    <text evidence="2">The sequence shown here is derived from an EMBL/GenBank/DDBJ whole genome shotgun (WGS) entry which is preliminary data.</text>
</comment>
<feature type="compositionally biased region" description="Acidic residues" evidence="1">
    <location>
        <begin position="412"/>
        <end position="427"/>
    </location>
</feature>
<name>A0A4Y9XP77_9AGAM</name>
<evidence type="ECO:0000313" key="3">
    <source>
        <dbReference type="Proteomes" id="UP000298327"/>
    </source>
</evidence>
<reference evidence="2 3" key="1">
    <citation type="submission" date="2019-02" db="EMBL/GenBank/DDBJ databases">
        <title>Genome sequencing of the rare red list fungi Dentipellis fragilis.</title>
        <authorList>
            <person name="Buettner E."/>
            <person name="Kellner H."/>
        </authorList>
    </citation>
    <scope>NUCLEOTIDE SEQUENCE [LARGE SCALE GENOMIC DNA]</scope>
    <source>
        <strain evidence="2 3">DSM 105465</strain>
    </source>
</reference>
<dbReference type="Proteomes" id="UP000298327">
    <property type="component" value="Unassembled WGS sequence"/>
</dbReference>
<accession>A0A4Y9XP77</accession>
<gene>
    <name evidence="2" type="ORF">EVG20_g11131</name>
</gene>
<evidence type="ECO:0000313" key="2">
    <source>
        <dbReference type="EMBL" id="TFY51167.1"/>
    </source>
</evidence>
<sequence>MRKFRLNAQDTEDATHIAVSLNRAAPVLESAALFNSEELDYLGALPLLPTDLFGHSAPRLRLLTVDGFQHSWPSLAKFSTLVHLGISPYAHVAPYLFRSIRPGPLAMPGSEEEGLQPFLDALSNMPALEVLALHDALPLLSLASISTPRSHITLPRLRVFNMTDYIPQCTLVLACIDIPPTTEMRITCRLDVAMGGGSAVIVPWLKASAPARFAGRALSVKDWHGGFKVASLDPADLDRDIDPPPSPSPNASTRPYFELGFECELGDSHLPERQAVVDVLPLDAITTLVTRSEYAILSAKDFFTLFGACRSLRHLVVIDFCGLGLWAALTLEYMDGTQPMFPVLECLTFDGVDLNDNERPLKKRLIDRDVAAPGTLKVVRFFDCDLKRASLKKIKFPKVIWNGSEELPHGEEEGEDDDDDDDDEDGW</sequence>
<dbReference type="OrthoDB" id="3172239at2759"/>
<organism evidence="2 3">
    <name type="scientific">Dentipellis fragilis</name>
    <dbReference type="NCBI Taxonomy" id="205917"/>
    <lineage>
        <taxon>Eukaryota</taxon>
        <taxon>Fungi</taxon>
        <taxon>Dikarya</taxon>
        <taxon>Basidiomycota</taxon>
        <taxon>Agaricomycotina</taxon>
        <taxon>Agaricomycetes</taxon>
        <taxon>Russulales</taxon>
        <taxon>Hericiaceae</taxon>
        <taxon>Dentipellis</taxon>
    </lineage>
</organism>
<proteinExistence type="predicted"/>